<dbReference type="HOGENOM" id="CLU_169806_0_0_1"/>
<dbReference type="InParanoid" id="J4I2E8"/>
<dbReference type="EMBL" id="HE797220">
    <property type="protein sequence ID" value="CCM05997.1"/>
    <property type="molecule type" value="Genomic_DNA"/>
</dbReference>
<name>J4I2E8_9APHY</name>
<organism evidence="2 3">
    <name type="scientific">Fibroporia radiculosa</name>
    <dbReference type="NCBI Taxonomy" id="599839"/>
    <lineage>
        <taxon>Eukaryota</taxon>
        <taxon>Fungi</taxon>
        <taxon>Dikarya</taxon>
        <taxon>Basidiomycota</taxon>
        <taxon>Agaricomycotina</taxon>
        <taxon>Agaricomycetes</taxon>
        <taxon>Polyporales</taxon>
        <taxon>Fibroporiaceae</taxon>
        <taxon>Fibroporia</taxon>
    </lineage>
</organism>
<keyword evidence="1" id="KW-1133">Transmembrane helix</keyword>
<dbReference type="GeneID" id="24100908"/>
<protein>
    <submittedName>
        <fullName evidence="2">Uncharacterized protein</fullName>
    </submittedName>
</protein>
<keyword evidence="3" id="KW-1185">Reference proteome</keyword>
<keyword evidence="1" id="KW-0472">Membrane</keyword>
<gene>
    <name evidence="2" type="ORF">FIBRA_08240</name>
</gene>
<sequence>MIILFTGSIYFLVFLTLNVTEIIMWSTNTFKDISFVTQFLNSILISRFYLNLREEVHGNGLGPDTSVISDVNFAAQVVGNMGSTLDHGSQDFEAFEVEEDASHHGHDGLNGDDIN</sequence>
<evidence type="ECO:0000256" key="1">
    <source>
        <dbReference type="SAM" id="Phobius"/>
    </source>
</evidence>
<evidence type="ECO:0000313" key="3">
    <source>
        <dbReference type="Proteomes" id="UP000006352"/>
    </source>
</evidence>
<feature type="transmembrane region" description="Helical" evidence="1">
    <location>
        <begin position="7"/>
        <end position="27"/>
    </location>
</feature>
<reference evidence="2 3" key="1">
    <citation type="journal article" date="2012" name="Appl. Environ. Microbiol.">
        <title>Short-read sequencing for genomic analysis of the brown rot fungus Fibroporia radiculosa.</title>
        <authorList>
            <person name="Tang J.D."/>
            <person name="Perkins A.D."/>
            <person name="Sonstegard T.S."/>
            <person name="Schroeder S.G."/>
            <person name="Burgess S.C."/>
            <person name="Diehl S.V."/>
        </authorList>
    </citation>
    <scope>NUCLEOTIDE SEQUENCE [LARGE SCALE GENOMIC DNA]</scope>
    <source>
        <strain evidence="2 3">TFFH 294</strain>
    </source>
</reference>
<dbReference type="RefSeq" id="XP_012185280.1">
    <property type="nucleotide sequence ID" value="XM_012329890.1"/>
</dbReference>
<dbReference type="AlphaFoldDB" id="J4I2E8"/>
<keyword evidence="1" id="KW-0812">Transmembrane</keyword>
<dbReference type="Proteomes" id="UP000006352">
    <property type="component" value="Unassembled WGS sequence"/>
</dbReference>
<evidence type="ECO:0000313" key="2">
    <source>
        <dbReference type="EMBL" id="CCM05997.1"/>
    </source>
</evidence>
<proteinExistence type="predicted"/>
<dbReference type="OrthoDB" id="2804213at2759"/>
<accession>J4I2E8</accession>